<evidence type="ECO:0000256" key="1">
    <source>
        <dbReference type="ARBA" id="ARBA00001864"/>
    </source>
</evidence>
<dbReference type="NCBIfam" id="TIGR01093">
    <property type="entry name" value="aroD"/>
    <property type="match status" value="1"/>
</dbReference>
<evidence type="ECO:0000256" key="3">
    <source>
        <dbReference type="ARBA" id="ARBA00023141"/>
    </source>
</evidence>
<dbReference type="EMBL" id="CP049886">
    <property type="protein sequence ID" value="QIL46260.1"/>
    <property type="molecule type" value="Genomic_DNA"/>
</dbReference>
<evidence type="ECO:0000313" key="8">
    <source>
        <dbReference type="Proteomes" id="UP000500890"/>
    </source>
</evidence>
<reference evidence="7 8" key="1">
    <citation type="submission" date="2020-03" db="EMBL/GenBank/DDBJ databases">
        <title>Vagococcus sp. nov., isolated from beetles.</title>
        <authorList>
            <person name="Hyun D.-W."/>
            <person name="Bae J.-W."/>
        </authorList>
    </citation>
    <scope>NUCLEOTIDE SEQUENCE [LARGE SCALE GENOMIC DNA]</scope>
    <source>
        <strain evidence="7 8">HDW17A</strain>
    </source>
</reference>
<keyword evidence="8" id="KW-1185">Reference proteome</keyword>
<dbReference type="KEGG" id="vah:G7081_03845"/>
<evidence type="ECO:0000313" key="7">
    <source>
        <dbReference type="EMBL" id="QIL46260.1"/>
    </source>
</evidence>
<dbReference type="InterPro" id="IPR013785">
    <property type="entry name" value="Aldolase_TIM"/>
</dbReference>
<dbReference type="InterPro" id="IPR001381">
    <property type="entry name" value="DHquinase_I"/>
</dbReference>
<evidence type="ECO:0000256" key="2">
    <source>
        <dbReference type="ARBA" id="ARBA00012060"/>
    </source>
</evidence>
<dbReference type="GO" id="GO:0009073">
    <property type="term" value="P:aromatic amino acid family biosynthetic process"/>
    <property type="evidence" value="ECO:0007669"/>
    <property type="project" value="UniProtKB-KW"/>
</dbReference>
<evidence type="ECO:0000256" key="5">
    <source>
        <dbReference type="ARBA" id="ARBA00023270"/>
    </source>
</evidence>
<evidence type="ECO:0000256" key="4">
    <source>
        <dbReference type="ARBA" id="ARBA00023239"/>
    </source>
</evidence>
<gene>
    <name evidence="7" type="primary">aroD</name>
    <name evidence="7" type="ORF">G7081_03845</name>
</gene>
<proteinExistence type="predicted"/>
<dbReference type="PANTHER" id="PTHR43699:SF1">
    <property type="entry name" value="3-DEHYDROQUINATE DEHYDRATASE"/>
    <property type="match status" value="1"/>
</dbReference>
<dbReference type="InterPro" id="IPR050146">
    <property type="entry name" value="Type-I_3-dehydroquinase"/>
</dbReference>
<evidence type="ECO:0000256" key="6">
    <source>
        <dbReference type="ARBA" id="ARBA00073643"/>
    </source>
</evidence>
<name>A0A6G8AMR0_9ENTE</name>
<accession>A0A6G8AMR0</accession>
<dbReference type="PANTHER" id="PTHR43699">
    <property type="entry name" value="3-DEHYDROQUINATE DEHYDRATASE"/>
    <property type="match status" value="1"/>
</dbReference>
<dbReference type="Pfam" id="PF01487">
    <property type="entry name" value="DHquinase_I"/>
    <property type="match status" value="1"/>
</dbReference>
<sequence length="242" mass="27163">MKTVQIGEVLLGEQEPLKICVPIAGKDAREVFLEAYAAADEAADVVEWRLDYLEDCDNQKMVSEMIKELVLILKGIPLLVTVRTEAEGGNYQGDWQAYHMLVDLLITLDEVDAVDIQMSCPTDYRQALLKKAKLQGKPSVLSYHDFYGMPTLPDITNKLDEMSYCQPDLIKMAYKVTEETELLRLSLVKEQWNVIQPLILIGMGEVGQPTRTNKQGVLTFATVRSATAPGQLTISEVRRLTK</sequence>
<dbReference type="EC" id="4.2.1.10" evidence="2"/>
<dbReference type="Gene3D" id="3.20.20.70">
    <property type="entry name" value="Aldolase class I"/>
    <property type="match status" value="1"/>
</dbReference>
<keyword evidence="3" id="KW-0028">Amino-acid biosynthesis</keyword>
<dbReference type="Proteomes" id="UP000500890">
    <property type="component" value="Chromosome"/>
</dbReference>
<dbReference type="CDD" id="cd00502">
    <property type="entry name" value="DHQase_I"/>
    <property type="match status" value="1"/>
</dbReference>
<keyword evidence="3" id="KW-0057">Aromatic amino acid biosynthesis</keyword>
<dbReference type="AlphaFoldDB" id="A0A6G8AMR0"/>
<comment type="catalytic activity">
    <reaction evidence="1">
        <text>3-dehydroquinate = 3-dehydroshikimate + H2O</text>
        <dbReference type="Rhea" id="RHEA:21096"/>
        <dbReference type="ChEBI" id="CHEBI:15377"/>
        <dbReference type="ChEBI" id="CHEBI:16630"/>
        <dbReference type="ChEBI" id="CHEBI:32364"/>
        <dbReference type="EC" id="4.2.1.10"/>
    </reaction>
</comment>
<protein>
    <recommendedName>
        <fullName evidence="6">3-dehydroquinate dehydratase</fullName>
        <ecNumber evidence="2">4.2.1.10</ecNumber>
    </recommendedName>
</protein>
<keyword evidence="5" id="KW-0704">Schiff base</keyword>
<dbReference type="SUPFAM" id="SSF51569">
    <property type="entry name" value="Aldolase"/>
    <property type="match status" value="1"/>
</dbReference>
<dbReference type="FunFam" id="3.20.20.70:FF:000047">
    <property type="entry name" value="3-dehydroquinate dehydratase"/>
    <property type="match status" value="1"/>
</dbReference>
<organism evidence="7 8">
    <name type="scientific">Vagococcus coleopterorum</name>
    <dbReference type="NCBI Taxonomy" id="2714946"/>
    <lineage>
        <taxon>Bacteria</taxon>
        <taxon>Bacillati</taxon>
        <taxon>Bacillota</taxon>
        <taxon>Bacilli</taxon>
        <taxon>Lactobacillales</taxon>
        <taxon>Enterococcaceae</taxon>
        <taxon>Vagococcus</taxon>
    </lineage>
</organism>
<dbReference type="GO" id="GO:0003855">
    <property type="term" value="F:3-dehydroquinate dehydratase activity"/>
    <property type="evidence" value="ECO:0007669"/>
    <property type="project" value="UniProtKB-EC"/>
</dbReference>
<keyword evidence="4 7" id="KW-0456">Lyase</keyword>
<dbReference type="RefSeq" id="WP_166007563.1">
    <property type="nucleotide sequence ID" value="NZ_CP049886.1"/>
</dbReference>
<dbReference type="GO" id="GO:0046279">
    <property type="term" value="P:3,4-dihydroxybenzoate biosynthetic process"/>
    <property type="evidence" value="ECO:0007669"/>
    <property type="project" value="UniProtKB-ARBA"/>
</dbReference>